<protein>
    <submittedName>
        <fullName evidence="2">Uncharacterized protein</fullName>
    </submittedName>
</protein>
<dbReference type="AlphaFoldDB" id="A0AAV2A624"/>
<name>A0AAV2A624_9ARAC</name>
<evidence type="ECO:0000313" key="2">
    <source>
        <dbReference type="EMBL" id="CAL1278415.1"/>
    </source>
</evidence>
<proteinExistence type="predicted"/>
<accession>A0AAV2A624</accession>
<comment type="caution">
    <text evidence="2">The sequence shown here is derived from an EMBL/GenBank/DDBJ whole genome shotgun (WGS) entry which is preliminary data.</text>
</comment>
<feature type="transmembrane region" description="Helical" evidence="1">
    <location>
        <begin position="61"/>
        <end position="83"/>
    </location>
</feature>
<feature type="transmembrane region" description="Helical" evidence="1">
    <location>
        <begin position="181"/>
        <end position="199"/>
    </location>
</feature>
<feature type="transmembrane region" description="Helical" evidence="1">
    <location>
        <begin position="90"/>
        <end position="112"/>
    </location>
</feature>
<feature type="transmembrane region" description="Helical" evidence="1">
    <location>
        <begin position="229"/>
        <end position="247"/>
    </location>
</feature>
<dbReference type="EMBL" id="CAXIEN010000112">
    <property type="protein sequence ID" value="CAL1278415.1"/>
    <property type="molecule type" value="Genomic_DNA"/>
</dbReference>
<keyword evidence="1" id="KW-0472">Membrane</keyword>
<keyword evidence="1" id="KW-1133">Transmembrane helix</keyword>
<keyword evidence="1" id="KW-0812">Transmembrane</keyword>
<keyword evidence="3" id="KW-1185">Reference proteome</keyword>
<reference evidence="2 3" key="1">
    <citation type="submission" date="2024-04" db="EMBL/GenBank/DDBJ databases">
        <authorList>
            <person name="Rising A."/>
            <person name="Reimegard J."/>
            <person name="Sonavane S."/>
            <person name="Akerstrom W."/>
            <person name="Nylinder S."/>
            <person name="Hedman E."/>
            <person name="Kallberg Y."/>
        </authorList>
    </citation>
    <scope>NUCLEOTIDE SEQUENCE [LARGE SCALE GENOMIC DNA]</scope>
</reference>
<evidence type="ECO:0000256" key="1">
    <source>
        <dbReference type="SAM" id="Phobius"/>
    </source>
</evidence>
<gene>
    <name evidence="2" type="ORF">LARSCL_LOCUS9763</name>
</gene>
<evidence type="ECO:0000313" key="3">
    <source>
        <dbReference type="Proteomes" id="UP001497382"/>
    </source>
</evidence>
<sequence length="263" mass="29543">MTDAHLVLFCSVLESFRQDGVPVKELMQNGIDYLLVCARALAQLFAEPQSLLNVARDNTSIFTLILVVKNAIVCYGISTIVPVSVTVQLLLTLTCYTLVLFAGNCVLNFALIWASFGTVLCFTSGVVPFPPITRFVLAVTTLCLVPTYFTVPCTLECVIDIFLIVHLSWYFLKAFLGPFEAIVECFFLETTVIMILLAFDLVFRANGYFFMALVINILFPPFIRDAFDNGKLVYFVVMSIIYGYCMYEQVLLHHNRSANVIRT</sequence>
<organism evidence="2 3">
    <name type="scientific">Larinioides sclopetarius</name>
    <dbReference type="NCBI Taxonomy" id="280406"/>
    <lineage>
        <taxon>Eukaryota</taxon>
        <taxon>Metazoa</taxon>
        <taxon>Ecdysozoa</taxon>
        <taxon>Arthropoda</taxon>
        <taxon>Chelicerata</taxon>
        <taxon>Arachnida</taxon>
        <taxon>Araneae</taxon>
        <taxon>Araneomorphae</taxon>
        <taxon>Entelegynae</taxon>
        <taxon>Araneoidea</taxon>
        <taxon>Araneidae</taxon>
        <taxon>Larinioides</taxon>
    </lineage>
</organism>
<dbReference type="Proteomes" id="UP001497382">
    <property type="component" value="Unassembled WGS sequence"/>
</dbReference>
<feature type="transmembrane region" description="Helical" evidence="1">
    <location>
        <begin position="206"/>
        <end position="223"/>
    </location>
</feature>